<sequence>MEHIASQSALPHQDKDAEYLSAYEWNLQQAFDAVGKEKKNWKTPDSPSIKLWFSKDGDFGTQICNFMTWKYEMDADASLQIKPGIYTMAGCPEPLMELQKWASDLLSRKFQYTLTTAIANAPPHLQLRFADGSRWELKGEPTPKTKYGSEGEAILLEVEAQHVPCNDNTANGTECLRVREVNWHVRNGKGEFHNHGKWQTFKLTAIEGYSHPPGWHGVLNVTRFKLKNPPSGEMAFAYLLQGETTRFSQ</sequence>
<dbReference type="EMBL" id="PEKC01000032">
    <property type="protein sequence ID" value="PII35852.1"/>
    <property type="molecule type" value="Genomic_DNA"/>
</dbReference>
<dbReference type="Pfam" id="PF03724">
    <property type="entry name" value="META"/>
    <property type="match status" value="1"/>
</dbReference>
<proteinExistence type="predicted"/>
<reference evidence="3" key="1">
    <citation type="submission" date="2017-10" db="EMBL/GenBank/DDBJ databases">
        <title>Chryseobacterium sp. B5 is a hydrocarbonoclastic and plant growth promoting bacterium.</title>
        <authorList>
            <person name="Thijs S."/>
            <person name="Gkorezis P."/>
            <person name="Van Hamme J."/>
        </authorList>
    </citation>
    <scope>NUCLEOTIDE SEQUENCE</scope>
    <source>
        <strain evidence="3">B5</strain>
    </source>
</reference>
<dbReference type="InterPro" id="IPR005184">
    <property type="entry name" value="DUF306_Meta_HslJ"/>
</dbReference>
<feature type="domain" description="DUF4377" evidence="2">
    <location>
        <begin position="157"/>
        <end position="241"/>
    </location>
</feature>
<dbReference type="InterPro" id="IPR038670">
    <property type="entry name" value="HslJ-like_sf"/>
</dbReference>
<gene>
    <name evidence="3" type="ORF">CTI11_11050</name>
</gene>
<name>A0A2G7T7D5_9FLAO</name>
<protein>
    <recommendedName>
        <fullName evidence="4">META domain-containing protein</fullName>
    </recommendedName>
</protein>
<dbReference type="Gene3D" id="2.40.128.270">
    <property type="match status" value="1"/>
</dbReference>
<accession>A0A2G7T7D5</accession>
<evidence type="ECO:0000313" key="3">
    <source>
        <dbReference type="EMBL" id="PII35852.1"/>
    </source>
</evidence>
<feature type="domain" description="DUF306" evidence="1">
    <location>
        <begin position="37"/>
        <end position="132"/>
    </location>
</feature>
<dbReference type="AlphaFoldDB" id="A0A2G7T7D5"/>
<evidence type="ECO:0008006" key="4">
    <source>
        <dbReference type="Google" id="ProtNLM"/>
    </source>
</evidence>
<dbReference type="InterPro" id="IPR025485">
    <property type="entry name" value="DUF4377"/>
</dbReference>
<comment type="caution">
    <text evidence="3">The sequence shown here is derived from an EMBL/GenBank/DDBJ whole genome shotgun (WGS) entry which is preliminary data.</text>
</comment>
<evidence type="ECO:0000259" key="2">
    <source>
        <dbReference type="Pfam" id="PF14302"/>
    </source>
</evidence>
<evidence type="ECO:0000259" key="1">
    <source>
        <dbReference type="Pfam" id="PF03724"/>
    </source>
</evidence>
<organism evidence="3">
    <name type="scientific">Chryseobacterium sp. B5</name>
    <dbReference type="NCBI Taxonomy" id="2050562"/>
    <lineage>
        <taxon>Bacteria</taxon>
        <taxon>Pseudomonadati</taxon>
        <taxon>Bacteroidota</taxon>
        <taxon>Flavobacteriia</taxon>
        <taxon>Flavobacteriales</taxon>
        <taxon>Weeksellaceae</taxon>
        <taxon>Chryseobacterium group</taxon>
        <taxon>Chryseobacterium</taxon>
    </lineage>
</organism>
<dbReference type="Pfam" id="PF14302">
    <property type="entry name" value="DUF4377"/>
    <property type="match status" value="1"/>
</dbReference>